<dbReference type="PANTHER" id="PTHR43413:SF8">
    <property type="entry name" value="HTH-TYPE TRANSCRIPTIONAL REGULATOR PTR1"/>
    <property type="match status" value="1"/>
</dbReference>
<proteinExistence type="predicted"/>
<keyword evidence="2" id="KW-0238">DNA-binding</keyword>
<dbReference type="InterPro" id="IPR019888">
    <property type="entry name" value="Tscrpt_reg_AsnC-like"/>
</dbReference>
<dbReference type="InterPro" id="IPR036390">
    <property type="entry name" value="WH_DNA-bd_sf"/>
</dbReference>
<dbReference type="RefSeq" id="WP_054845385.1">
    <property type="nucleotide sequence ID" value="NZ_AP018929.1"/>
</dbReference>
<sequence length="255" mass="29841">MDEIDKQIIKIMLKDARTPQRKLAQKLNISPPAVSYRVNKLMGDVIKRLVLYVNPNFYGKYHGYVAFNNIKDYEGEYLAKIRCIERLNIYEIEGRSREELKVKIEGMSEELGEPHMIYIPSQTPYNPSRFDLKLVSILKERPLVKPVELAEELGVSSKTVRRHMRYMFGKNFFRLIPIVDLEKAGILMYAVFTKKVEIAQKFFYNTTVREISDDNAGIFVNVADNVDEINNMTLKFRKEFDQEADVMITSKYEFL</sequence>
<protein>
    <submittedName>
        <fullName evidence="6">HTH-type transcriptional regulator</fullName>
    </submittedName>
</protein>
<dbReference type="Pfam" id="PF13412">
    <property type="entry name" value="HTH_24"/>
    <property type="match status" value="2"/>
</dbReference>
<dbReference type="InterPro" id="IPR050684">
    <property type="entry name" value="HTH-Siroheme_Decarb"/>
</dbReference>
<keyword evidence="7" id="KW-1185">Reference proteome</keyword>
<evidence type="ECO:0000259" key="4">
    <source>
        <dbReference type="PROSITE" id="PS50956"/>
    </source>
</evidence>
<dbReference type="InterPro" id="IPR000485">
    <property type="entry name" value="AsnC-type_HTH_dom"/>
</dbReference>
<gene>
    <name evidence="5" type="ORF">IC006_0090</name>
    <name evidence="6" type="ORF">IC007_0088</name>
</gene>
<dbReference type="AlphaFoldDB" id="A0A510DZB6"/>
<dbReference type="Gene3D" id="1.10.10.10">
    <property type="entry name" value="Winged helix-like DNA-binding domain superfamily/Winged helix DNA-binding domain"/>
    <property type="match status" value="2"/>
</dbReference>
<dbReference type="PROSITE" id="PS50956">
    <property type="entry name" value="HTH_ASNC_2"/>
    <property type="match status" value="1"/>
</dbReference>
<evidence type="ECO:0000256" key="1">
    <source>
        <dbReference type="ARBA" id="ARBA00023015"/>
    </source>
</evidence>
<accession>A0A510DRI9</accession>
<dbReference type="PANTHER" id="PTHR43413">
    <property type="entry name" value="TRANSCRIPTIONAL REGULATOR, ASNC FAMILY"/>
    <property type="match status" value="1"/>
</dbReference>
<dbReference type="CDD" id="cd00090">
    <property type="entry name" value="HTH_ARSR"/>
    <property type="match status" value="1"/>
</dbReference>
<dbReference type="STRING" id="1294262.GCA_001316085_00891"/>
<evidence type="ECO:0000313" key="6">
    <source>
        <dbReference type="EMBL" id="BBG25583.1"/>
    </source>
</evidence>
<evidence type="ECO:0000313" key="8">
    <source>
        <dbReference type="Proteomes" id="UP000325030"/>
    </source>
</evidence>
<reference evidence="6 7" key="2">
    <citation type="journal article" date="2020" name="Int. J. Syst. Evol. Microbiol.">
        <title>Sulfuracidifex tepidarius gen. nov., sp. nov. and transfer of Sulfolobus metallicus Huber and Stetter 1992 to the genus Sulfuracidifex as Sulfuracidifex metallicus comb. nov.</title>
        <authorList>
            <person name="Itoh T."/>
            <person name="Miura T."/>
            <person name="Sakai H.D."/>
            <person name="Kato S."/>
            <person name="Ohkuma M."/>
            <person name="Takashina T."/>
        </authorList>
    </citation>
    <scope>NUCLEOTIDE SEQUENCE</scope>
    <source>
        <strain evidence="5 7">IC-006</strain>
        <strain evidence="6">IC-007</strain>
    </source>
</reference>
<organism evidence="6 8">
    <name type="scientific">Sulfuracidifex tepidarius</name>
    <dbReference type="NCBI Taxonomy" id="1294262"/>
    <lineage>
        <taxon>Archaea</taxon>
        <taxon>Thermoproteota</taxon>
        <taxon>Thermoprotei</taxon>
        <taxon>Sulfolobales</taxon>
        <taxon>Sulfolobaceae</taxon>
        <taxon>Sulfuracidifex</taxon>
    </lineage>
</organism>
<dbReference type="Proteomes" id="UP000322983">
    <property type="component" value="Chromosome"/>
</dbReference>
<evidence type="ECO:0000256" key="2">
    <source>
        <dbReference type="ARBA" id="ARBA00023125"/>
    </source>
</evidence>
<dbReference type="SMART" id="SM00344">
    <property type="entry name" value="HTH_ASNC"/>
    <property type="match status" value="1"/>
</dbReference>
<dbReference type="SUPFAM" id="SSF46785">
    <property type="entry name" value="Winged helix' DNA-binding domain"/>
    <property type="match status" value="2"/>
</dbReference>
<keyword evidence="3" id="KW-0804">Transcription</keyword>
<evidence type="ECO:0000313" key="5">
    <source>
        <dbReference type="EMBL" id="BBG22806.1"/>
    </source>
</evidence>
<evidence type="ECO:0000313" key="7">
    <source>
        <dbReference type="Proteomes" id="UP000322983"/>
    </source>
</evidence>
<dbReference type="InterPro" id="IPR011991">
    <property type="entry name" value="ArsR-like_HTH"/>
</dbReference>
<feature type="domain" description="HTH asnC-type" evidence="4">
    <location>
        <begin position="1"/>
        <end position="61"/>
    </location>
</feature>
<dbReference type="Proteomes" id="UP000325030">
    <property type="component" value="Chromosome"/>
</dbReference>
<evidence type="ECO:0000256" key="3">
    <source>
        <dbReference type="ARBA" id="ARBA00023163"/>
    </source>
</evidence>
<dbReference type="EMBL" id="AP018930">
    <property type="protein sequence ID" value="BBG25583.1"/>
    <property type="molecule type" value="Genomic_DNA"/>
</dbReference>
<reference evidence="8" key="1">
    <citation type="submission" date="2018-09" db="EMBL/GenBank/DDBJ databases">
        <title>Complete Genome Sequencing of Sulfolobus sp. JCM 16834.</title>
        <authorList>
            <person name="Kato S."/>
            <person name="Itoh T."/>
            <person name="Ohkuma M."/>
        </authorList>
    </citation>
    <scope>NUCLEOTIDE SEQUENCE [LARGE SCALE GENOMIC DNA]</scope>
    <source>
        <strain evidence="8">IC-007</strain>
    </source>
</reference>
<dbReference type="InterPro" id="IPR036388">
    <property type="entry name" value="WH-like_DNA-bd_sf"/>
</dbReference>
<accession>A0A510DZB6</accession>
<name>A0A510DZB6_9CREN</name>
<dbReference type="EMBL" id="AP018929">
    <property type="protein sequence ID" value="BBG22806.1"/>
    <property type="molecule type" value="Genomic_DNA"/>
</dbReference>
<dbReference type="GO" id="GO:0043565">
    <property type="term" value="F:sequence-specific DNA binding"/>
    <property type="evidence" value="ECO:0007669"/>
    <property type="project" value="InterPro"/>
</dbReference>
<dbReference type="PRINTS" id="PR00033">
    <property type="entry name" value="HTHASNC"/>
</dbReference>
<dbReference type="OrthoDB" id="6995at2157"/>
<dbReference type="GeneID" id="41716612"/>
<dbReference type="KEGG" id="step:IC006_0090"/>
<keyword evidence="1" id="KW-0805">Transcription regulation</keyword>